<dbReference type="PROSITE" id="PS51257">
    <property type="entry name" value="PROKAR_LIPOPROTEIN"/>
    <property type="match status" value="1"/>
</dbReference>
<dbReference type="AlphaFoldDB" id="A0A412Z4L6"/>
<protein>
    <recommendedName>
        <fullName evidence="4">Lipoprotein</fullName>
    </recommendedName>
</protein>
<reference evidence="2 3" key="1">
    <citation type="submission" date="2018-08" db="EMBL/GenBank/DDBJ databases">
        <title>A genome reference for cultivated species of the human gut microbiota.</title>
        <authorList>
            <person name="Zou Y."/>
            <person name="Xue W."/>
            <person name="Luo G."/>
        </authorList>
    </citation>
    <scope>NUCLEOTIDE SEQUENCE [LARGE SCALE GENOMIC DNA]</scope>
    <source>
        <strain evidence="2 3">AF14-18</strain>
    </source>
</reference>
<feature type="chain" id="PRO_5039143204" description="Lipoprotein" evidence="1">
    <location>
        <begin position="21"/>
        <end position="162"/>
    </location>
</feature>
<organism evidence="2 3">
    <name type="scientific">Enterocloster bolteae</name>
    <dbReference type="NCBI Taxonomy" id="208479"/>
    <lineage>
        <taxon>Bacteria</taxon>
        <taxon>Bacillati</taxon>
        <taxon>Bacillota</taxon>
        <taxon>Clostridia</taxon>
        <taxon>Lachnospirales</taxon>
        <taxon>Lachnospiraceae</taxon>
        <taxon>Enterocloster</taxon>
    </lineage>
</organism>
<accession>A0A412Z4L6</accession>
<gene>
    <name evidence="2" type="ORF">DWW02_16375</name>
</gene>
<proteinExistence type="predicted"/>
<evidence type="ECO:0000313" key="3">
    <source>
        <dbReference type="Proteomes" id="UP000284543"/>
    </source>
</evidence>
<dbReference type="RefSeq" id="WP_118018953.1">
    <property type="nucleotide sequence ID" value="NZ_CAUHGS010000023.1"/>
</dbReference>
<dbReference type="EMBL" id="QRZM01000006">
    <property type="protein sequence ID" value="RGV74904.1"/>
    <property type="molecule type" value="Genomic_DNA"/>
</dbReference>
<evidence type="ECO:0000256" key="1">
    <source>
        <dbReference type="SAM" id="SignalP"/>
    </source>
</evidence>
<evidence type="ECO:0008006" key="4">
    <source>
        <dbReference type="Google" id="ProtNLM"/>
    </source>
</evidence>
<comment type="caution">
    <text evidence="2">The sequence shown here is derived from an EMBL/GenBank/DDBJ whole genome shotgun (WGS) entry which is preliminary data.</text>
</comment>
<evidence type="ECO:0000313" key="2">
    <source>
        <dbReference type="EMBL" id="RGV74904.1"/>
    </source>
</evidence>
<sequence>MKLKIIIGLYAGILLFSGCASNTSVVAGQSAAVNAESATKGINNEEPNVNDAHLDDTIYIGEYLDSDVNEPNLEIARGDDNKYIVQIGIYRLTSLSDGIGELTADGMNFTATDAAGNPIRGIITADGQAATVTFTDSTWDYLQNGSVFQYTKSSDTSNIWNE</sequence>
<name>A0A412Z4L6_9FIRM</name>
<dbReference type="Proteomes" id="UP000284543">
    <property type="component" value="Unassembled WGS sequence"/>
</dbReference>
<keyword evidence="1" id="KW-0732">Signal</keyword>
<feature type="signal peptide" evidence="1">
    <location>
        <begin position="1"/>
        <end position="20"/>
    </location>
</feature>